<accession>A0A5E4CV76</accession>
<dbReference type="PANTHER" id="PTHR18921:SF2">
    <property type="entry name" value="THYROID RECEPTOR-INTERACTING PROTEIN 11"/>
    <property type="match status" value="1"/>
</dbReference>
<dbReference type="GO" id="GO:0007030">
    <property type="term" value="P:Golgi organization"/>
    <property type="evidence" value="ECO:0007669"/>
    <property type="project" value="TreeGrafter"/>
</dbReference>
<dbReference type="PANTHER" id="PTHR18921">
    <property type="entry name" value="MYOSIN HEAVY CHAIN - RELATED"/>
    <property type="match status" value="1"/>
</dbReference>
<dbReference type="Proteomes" id="UP000335636">
    <property type="component" value="Unassembled WGS sequence"/>
</dbReference>
<keyword evidence="2" id="KW-0333">Golgi apparatus</keyword>
<dbReference type="GO" id="GO:0006888">
    <property type="term" value="P:endoplasmic reticulum to Golgi vesicle-mediated transport"/>
    <property type="evidence" value="ECO:0007669"/>
    <property type="project" value="TreeGrafter"/>
</dbReference>
<feature type="coiled-coil region" evidence="4">
    <location>
        <begin position="285"/>
        <end position="326"/>
    </location>
</feature>
<proteinExistence type="predicted"/>
<dbReference type="GO" id="GO:0031267">
    <property type="term" value="F:small GTPase binding"/>
    <property type="evidence" value="ECO:0007669"/>
    <property type="project" value="TreeGrafter"/>
</dbReference>
<dbReference type="AlphaFoldDB" id="A0A5E4CV76"/>
<feature type="region of interest" description="Disordered" evidence="5">
    <location>
        <begin position="360"/>
        <end position="388"/>
    </location>
</feature>
<comment type="subcellular location">
    <subcellularLocation>
        <location evidence="1">Golgi apparatus</location>
    </subcellularLocation>
</comment>
<evidence type="ECO:0000256" key="4">
    <source>
        <dbReference type="SAM" id="Coils"/>
    </source>
</evidence>
<sequence>MLSWFGGLGSDLGHSLGQVGDSLASLTGHISSFARDAFLEDLEEVEAGLPHCGRKEIEAPQSTFISKDGRLTKYCTDLEEKHEEASELPIKHPSACYRHQLQQRGIEASQPKARQMVLEDHLWRLQSPAQSVHSGAGGISITTEPTPFGCGISHQFSCFPDDDMDFSDVISSQQEINSLLTEVLRLECEVGHWKHIIEAQETHNSDPSEICKLRNKVLEQNQSQDINNHQHEMSVLQKAHQEKLAEVSCRHGEELCDYEERIEELENQSQQGDSGVIACEMQKTIQVLQTEKVEWTKKIEVLEDKIKDINKKLSSAENDRNVSNREQEQLSVEKGQIIEQCENLQLECSKLQPFVMEQSDTMAEKGKNSSTEFIGGRSAQAATSPVQC</sequence>
<protein>
    <submittedName>
        <fullName evidence="6">Uncharacterized protein</fullName>
    </submittedName>
</protein>
<gene>
    <name evidence="6" type="ORF">MONAX_5E039770</name>
</gene>
<dbReference type="GO" id="GO:0005794">
    <property type="term" value="C:Golgi apparatus"/>
    <property type="evidence" value="ECO:0007669"/>
    <property type="project" value="UniProtKB-SubCell"/>
</dbReference>
<organism evidence="6 7">
    <name type="scientific">Marmota monax</name>
    <name type="common">Woodchuck</name>
    <dbReference type="NCBI Taxonomy" id="9995"/>
    <lineage>
        <taxon>Eukaryota</taxon>
        <taxon>Metazoa</taxon>
        <taxon>Chordata</taxon>
        <taxon>Craniata</taxon>
        <taxon>Vertebrata</taxon>
        <taxon>Euteleostomi</taxon>
        <taxon>Mammalia</taxon>
        <taxon>Eutheria</taxon>
        <taxon>Euarchontoglires</taxon>
        <taxon>Glires</taxon>
        <taxon>Rodentia</taxon>
        <taxon>Sciuromorpha</taxon>
        <taxon>Sciuridae</taxon>
        <taxon>Xerinae</taxon>
        <taxon>Marmotini</taxon>
        <taxon>Marmota</taxon>
    </lineage>
</organism>
<evidence type="ECO:0000256" key="2">
    <source>
        <dbReference type="ARBA" id="ARBA00023034"/>
    </source>
</evidence>
<evidence type="ECO:0000313" key="6">
    <source>
        <dbReference type="EMBL" id="VTJ85725.1"/>
    </source>
</evidence>
<dbReference type="EMBL" id="CABDUW010002167">
    <property type="protein sequence ID" value="VTJ85725.1"/>
    <property type="molecule type" value="Genomic_DNA"/>
</dbReference>
<comment type="caution">
    <text evidence="6">The sequence shown here is derived from an EMBL/GenBank/DDBJ whole genome shotgun (WGS) entry which is preliminary data.</text>
</comment>
<keyword evidence="7" id="KW-1185">Reference proteome</keyword>
<reference evidence="6" key="1">
    <citation type="submission" date="2019-04" db="EMBL/GenBank/DDBJ databases">
        <authorList>
            <person name="Alioto T."/>
            <person name="Alioto T."/>
        </authorList>
    </citation>
    <scope>NUCLEOTIDE SEQUENCE [LARGE SCALE GENOMIC DNA]</scope>
</reference>
<evidence type="ECO:0000256" key="5">
    <source>
        <dbReference type="SAM" id="MobiDB-lite"/>
    </source>
</evidence>
<evidence type="ECO:0000256" key="1">
    <source>
        <dbReference type="ARBA" id="ARBA00004555"/>
    </source>
</evidence>
<evidence type="ECO:0000313" key="7">
    <source>
        <dbReference type="Proteomes" id="UP000335636"/>
    </source>
</evidence>
<name>A0A5E4CV76_MARMO</name>
<keyword evidence="3 4" id="KW-0175">Coiled coil</keyword>
<evidence type="ECO:0000256" key="3">
    <source>
        <dbReference type="ARBA" id="ARBA00023054"/>
    </source>
</evidence>